<comment type="similarity">
    <text evidence="2 10 11">Belongs to the TonB-dependent receptor family.</text>
</comment>
<evidence type="ECO:0000256" key="3">
    <source>
        <dbReference type="ARBA" id="ARBA00022448"/>
    </source>
</evidence>
<dbReference type="PANTHER" id="PTHR30069:SF28">
    <property type="entry name" value="TONB-DEPENDENT RECEPTOR YNCD-RELATED"/>
    <property type="match status" value="1"/>
</dbReference>
<dbReference type="PROSITE" id="PS52016">
    <property type="entry name" value="TONB_DEPENDENT_REC_3"/>
    <property type="match status" value="1"/>
</dbReference>
<sequence length="708" mass="77147">MQKDIVKRLIFSVRVSPALTVLGMMASTSVVHAQEQAASSAERLPEIVVSGSRSESNRFDVPAAIDVIPLNGFTAQSPLVNLSEVLGAVPGIQIRERQNYAQDLQVSIRGFGTRSTFGVRGVRILVDGIPATMPDGQGQSSNASLASASRIEVLRGPMAQLYGNAAGGVLQVFTKDPPVKPEASFSLGAGSDNQRVLGVAVGGGSDILGGTLDVTRFSTDGYRDHSATRRTTVNAKVVARPSSDTKVTAVFNSIDQPLSQDPLGLTRADFQMNPRQVTPRAMTFDTRKTITQQQAGLVLEQRLSSSDVLNARVYGGERKVFQTLAFPGDALVQAGGVIDLDRGYGGLGLDWRHETQVNGLPLNWTLGMEMDALSERRRGFVNDNGVQGALRRDEKNKARSTDVFAQADWTFAPQWRAIAGVRLSRVRMLVDDDYVVRNPDPSLDNPDDSGKVVYTQTSPVVGLVWHARDNINLYANLGQGFETPTLAELAYRTNGTGPNLGLRASTSTQAEIGAKIRQGRHLLDVAVFQSRSKNEIVQEQSQFGRAIFQNVNGVERRGAEASWRSEWNNQLSTSLAYTWLDARFRQAFNSSNGVTDAGNRLPGAPQHSLYTELQYRWQNAVTAAVEMRADSKVYVDDINSDAASGYAVINLRAGYSFDAGAARMMLFGRIDNVFDRSYAGSVVVNESNQRFFEPAPGRRLYIGVRTQF</sequence>
<keyword evidence="16" id="KW-1185">Reference proteome</keyword>
<keyword evidence="9 10" id="KW-0998">Cell outer membrane</keyword>
<dbReference type="CDD" id="cd01347">
    <property type="entry name" value="ligand_gated_channel"/>
    <property type="match status" value="1"/>
</dbReference>
<feature type="signal peptide" evidence="12">
    <location>
        <begin position="1"/>
        <end position="33"/>
    </location>
</feature>
<evidence type="ECO:0000313" key="15">
    <source>
        <dbReference type="EMBL" id="GGI17118.1"/>
    </source>
</evidence>
<feature type="domain" description="TonB-dependent receptor plug" evidence="14">
    <location>
        <begin position="59"/>
        <end position="169"/>
    </location>
</feature>
<dbReference type="InterPro" id="IPR036942">
    <property type="entry name" value="Beta-barrel_TonB_sf"/>
</dbReference>
<evidence type="ECO:0000259" key="13">
    <source>
        <dbReference type="Pfam" id="PF00593"/>
    </source>
</evidence>
<dbReference type="Proteomes" id="UP000642180">
    <property type="component" value="Unassembled WGS sequence"/>
</dbReference>
<evidence type="ECO:0000259" key="14">
    <source>
        <dbReference type="Pfam" id="PF07715"/>
    </source>
</evidence>
<evidence type="ECO:0000256" key="12">
    <source>
        <dbReference type="SAM" id="SignalP"/>
    </source>
</evidence>
<evidence type="ECO:0000256" key="4">
    <source>
        <dbReference type="ARBA" id="ARBA00022452"/>
    </source>
</evidence>
<dbReference type="InterPro" id="IPR000531">
    <property type="entry name" value="Beta-barrel_TonB"/>
</dbReference>
<dbReference type="GO" id="GO:0009279">
    <property type="term" value="C:cell outer membrane"/>
    <property type="evidence" value="ECO:0007669"/>
    <property type="project" value="UniProtKB-SubCell"/>
</dbReference>
<dbReference type="AlphaFoldDB" id="A0A8J3AVS3"/>
<evidence type="ECO:0000256" key="5">
    <source>
        <dbReference type="ARBA" id="ARBA00022692"/>
    </source>
</evidence>
<dbReference type="Gene3D" id="2.170.130.10">
    <property type="entry name" value="TonB-dependent receptor, plug domain"/>
    <property type="match status" value="1"/>
</dbReference>
<feature type="chain" id="PRO_5035307198" evidence="12">
    <location>
        <begin position="34"/>
        <end position="708"/>
    </location>
</feature>
<gene>
    <name evidence="15" type="ORF">GCM10008066_07380</name>
</gene>
<protein>
    <submittedName>
        <fullName evidence="15">TonB-dependent receptor</fullName>
    </submittedName>
</protein>
<proteinExistence type="inferred from homology"/>
<evidence type="ECO:0000256" key="11">
    <source>
        <dbReference type="RuleBase" id="RU003357"/>
    </source>
</evidence>
<feature type="domain" description="TonB-dependent receptor-like beta-barrel" evidence="13">
    <location>
        <begin position="275"/>
        <end position="673"/>
    </location>
</feature>
<accession>A0A8J3AVS3</accession>
<dbReference type="GO" id="GO:0044718">
    <property type="term" value="P:siderophore transmembrane transport"/>
    <property type="evidence" value="ECO:0007669"/>
    <property type="project" value="TreeGrafter"/>
</dbReference>
<dbReference type="RefSeq" id="WP_229726212.1">
    <property type="nucleotide sequence ID" value="NZ_BMDI01000001.1"/>
</dbReference>
<evidence type="ECO:0000256" key="2">
    <source>
        <dbReference type="ARBA" id="ARBA00009810"/>
    </source>
</evidence>
<dbReference type="SUPFAM" id="SSF56935">
    <property type="entry name" value="Porins"/>
    <property type="match status" value="1"/>
</dbReference>
<name>A0A8J3AVS3_9BURK</name>
<dbReference type="InterPro" id="IPR037066">
    <property type="entry name" value="Plug_dom_sf"/>
</dbReference>
<evidence type="ECO:0000256" key="7">
    <source>
        <dbReference type="ARBA" id="ARBA00023136"/>
    </source>
</evidence>
<dbReference type="GO" id="GO:0015344">
    <property type="term" value="F:siderophore uptake transmembrane transporter activity"/>
    <property type="evidence" value="ECO:0007669"/>
    <property type="project" value="TreeGrafter"/>
</dbReference>
<dbReference type="EMBL" id="BMDI01000001">
    <property type="protein sequence ID" value="GGI17118.1"/>
    <property type="molecule type" value="Genomic_DNA"/>
</dbReference>
<keyword evidence="3 10" id="KW-0813">Transport</keyword>
<dbReference type="Pfam" id="PF00593">
    <property type="entry name" value="TonB_dep_Rec_b-barrel"/>
    <property type="match status" value="1"/>
</dbReference>
<keyword evidence="6 11" id="KW-0798">TonB box</keyword>
<organism evidence="15 16">
    <name type="scientific">Oxalicibacterium faecigallinarum</name>
    <dbReference type="NCBI Taxonomy" id="573741"/>
    <lineage>
        <taxon>Bacteria</taxon>
        <taxon>Pseudomonadati</taxon>
        <taxon>Pseudomonadota</taxon>
        <taxon>Betaproteobacteria</taxon>
        <taxon>Burkholderiales</taxon>
        <taxon>Oxalobacteraceae</taxon>
        <taxon>Oxalicibacterium</taxon>
    </lineage>
</organism>
<evidence type="ECO:0000256" key="1">
    <source>
        <dbReference type="ARBA" id="ARBA00004571"/>
    </source>
</evidence>
<comment type="caution">
    <text evidence="15">The sequence shown here is derived from an EMBL/GenBank/DDBJ whole genome shotgun (WGS) entry which is preliminary data.</text>
</comment>
<evidence type="ECO:0000313" key="16">
    <source>
        <dbReference type="Proteomes" id="UP000642180"/>
    </source>
</evidence>
<keyword evidence="8 15" id="KW-0675">Receptor</keyword>
<dbReference type="InterPro" id="IPR012910">
    <property type="entry name" value="Plug_dom"/>
</dbReference>
<evidence type="ECO:0000256" key="6">
    <source>
        <dbReference type="ARBA" id="ARBA00023077"/>
    </source>
</evidence>
<keyword evidence="7 10" id="KW-0472">Membrane</keyword>
<keyword evidence="5 10" id="KW-0812">Transmembrane</keyword>
<evidence type="ECO:0000256" key="8">
    <source>
        <dbReference type="ARBA" id="ARBA00023170"/>
    </source>
</evidence>
<evidence type="ECO:0000256" key="10">
    <source>
        <dbReference type="PROSITE-ProRule" id="PRU01360"/>
    </source>
</evidence>
<comment type="subcellular location">
    <subcellularLocation>
        <location evidence="1 10">Cell outer membrane</location>
        <topology evidence="1 10">Multi-pass membrane protein</topology>
    </subcellularLocation>
</comment>
<dbReference type="InterPro" id="IPR039426">
    <property type="entry name" value="TonB-dep_rcpt-like"/>
</dbReference>
<dbReference type="PANTHER" id="PTHR30069">
    <property type="entry name" value="TONB-DEPENDENT OUTER MEMBRANE RECEPTOR"/>
    <property type="match status" value="1"/>
</dbReference>
<dbReference type="Gene3D" id="2.40.170.20">
    <property type="entry name" value="TonB-dependent receptor, beta-barrel domain"/>
    <property type="match status" value="1"/>
</dbReference>
<keyword evidence="4 10" id="KW-1134">Transmembrane beta strand</keyword>
<keyword evidence="12" id="KW-0732">Signal</keyword>
<dbReference type="Pfam" id="PF07715">
    <property type="entry name" value="Plug"/>
    <property type="match status" value="1"/>
</dbReference>
<evidence type="ECO:0000256" key="9">
    <source>
        <dbReference type="ARBA" id="ARBA00023237"/>
    </source>
</evidence>
<reference evidence="16" key="1">
    <citation type="journal article" date="2019" name="Int. J. Syst. Evol. Microbiol.">
        <title>The Global Catalogue of Microorganisms (GCM) 10K type strain sequencing project: providing services to taxonomists for standard genome sequencing and annotation.</title>
        <authorList>
            <consortium name="The Broad Institute Genomics Platform"/>
            <consortium name="The Broad Institute Genome Sequencing Center for Infectious Disease"/>
            <person name="Wu L."/>
            <person name="Ma J."/>
        </authorList>
    </citation>
    <scope>NUCLEOTIDE SEQUENCE [LARGE SCALE GENOMIC DNA]</scope>
    <source>
        <strain evidence="16">CCM 2767</strain>
    </source>
</reference>